<evidence type="ECO:0000256" key="7">
    <source>
        <dbReference type="SAM" id="Phobius"/>
    </source>
</evidence>
<reference evidence="10 11" key="1">
    <citation type="submission" date="2016-11" db="EMBL/GenBank/DDBJ databases">
        <authorList>
            <person name="Jaros S."/>
            <person name="Januszkiewicz K."/>
            <person name="Wedrychowicz H."/>
        </authorList>
    </citation>
    <scope>NUCLEOTIDE SEQUENCE [LARGE SCALE GENOMIC DNA]</scope>
    <source>
        <strain evidence="10 11">CGMCC 1.7049</strain>
    </source>
</reference>
<evidence type="ECO:0000313" key="10">
    <source>
        <dbReference type="EMBL" id="SHH17184.1"/>
    </source>
</evidence>
<dbReference type="Pfam" id="PF08239">
    <property type="entry name" value="SH3_3"/>
    <property type="match status" value="1"/>
</dbReference>
<sequence length="200" mass="21765">MMTRIGCIAGFVLLPAMAGAQDGPRQQYISDDISITVREGPRNDATPVASVNSGDVVTVLENLGEQSFARVRLPDGRVGWITSRYLSTQPAAKARVQGLQADLAQTRQQMQTLTRERDAAQARLQQVGPAMQVAADNERLKIELAAAQQQYVDAQLSSREEQARRRTLVTGAALVGGGVLMGLILPLLGRGGRRRRRNEF</sequence>
<proteinExistence type="predicted"/>
<keyword evidence="6" id="KW-0175">Coiled coil</keyword>
<keyword evidence="5 7" id="KW-0472">Membrane</keyword>
<keyword evidence="4 7" id="KW-1133">Transmembrane helix</keyword>
<evidence type="ECO:0000256" key="2">
    <source>
        <dbReference type="ARBA" id="ARBA00022692"/>
    </source>
</evidence>
<evidence type="ECO:0000256" key="4">
    <source>
        <dbReference type="ARBA" id="ARBA00022989"/>
    </source>
</evidence>
<accession>A0A1M5QST1</accession>
<feature type="transmembrane region" description="Helical" evidence="7">
    <location>
        <begin position="168"/>
        <end position="188"/>
    </location>
</feature>
<evidence type="ECO:0000256" key="8">
    <source>
        <dbReference type="SAM" id="SignalP"/>
    </source>
</evidence>
<keyword evidence="2 7" id="KW-0812">Transmembrane</keyword>
<comment type="subcellular location">
    <subcellularLocation>
        <location evidence="1">Membrane</location>
        <topology evidence="1">Single-pass membrane protein</topology>
    </subcellularLocation>
</comment>
<organism evidence="10 11">
    <name type="scientific">Hydrocarboniphaga daqingensis</name>
    <dbReference type="NCBI Taxonomy" id="490188"/>
    <lineage>
        <taxon>Bacteria</taxon>
        <taxon>Pseudomonadati</taxon>
        <taxon>Pseudomonadota</taxon>
        <taxon>Gammaproteobacteria</taxon>
        <taxon>Nevskiales</taxon>
        <taxon>Nevskiaceae</taxon>
        <taxon>Hydrocarboniphaga</taxon>
    </lineage>
</organism>
<dbReference type="InterPro" id="IPR016476">
    <property type="entry name" value="SH3_dom_pro"/>
</dbReference>
<feature type="domain" description="SH3b" evidence="9">
    <location>
        <begin position="24"/>
        <end position="90"/>
    </location>
</feature>
<dbReference type="Gene3D" id="2.30.30.40">
    <property type="entry name" value="SH3 Domains"/>
    <property type="match status" value="1"/>
</dbReference>
<dbReference type="SMART" id="SM00287">
    <property type="entry name" value="SH3b"/>
    <property type="match status" value="1"/>
</dbReference>
<evidence type="ECO:0000256" key="3">
    <source>
        <dbReference type="ARBA" id="ARBA00022729"/>
    </source>
</evidence>
<keyword evidence="11" id="KW-1185">Reference proteome</keyword>
<dbReference type="AlphaFoldDB" id="A0A1M5QST1"/>
<feature type="signal peptide" evidence="8">
    <location>
        <begin position="1"/>
        <end position="20"/>
    </location>
</feature>
<dbReference type="GO" id="GO:0016020">
    <property type="term" value="C:membrane"/>
    <property type="evidence" value="ECO:0007669"/>
    <property type="project" value="UniProtKB-SubCell"/>
</dbReference>
<feature type="coiled-coil region" evidence="6">
    <location>
        <begin position="96"/>
        <end position="157"/>
    </location>
</feature>
<name>A0A1M5QST1_9GAMM</name>
<dbReference type="RefSeq" id="WP_245793290.1">
    <property type="nucleotide sequence ID" value="NZ_FQWZ01000006.1"/>
</dbReference>
<keyword evidence="3 8" id="KW-0732">Signal</keyword>
<evidence type="ECO:0000313" key="11">
    <source>
        <dbReference type="Proteomes" id="UP000199758"/>
    </source>
</evidence>
<dbReference type="InterPro" id="IPR003646">
    <property type="entry name" value="SH3-like_bac-type"/>
</dbReference>
<evidence type="ECO:0000256" key="6">
    <source>
        <dbReference type="SAM" id="Coils"/>
    </source>
</evidence>
<dbReference type="NCBIfam" id="TIGR04211">
    <property type="entry name" value="SH3_and_anchor"/>
    <property type="match status" value="1"/>
</dbReference>
<evidence type="ECO:0000259" key="9">
    <source>
        <dbReference type="PROSITE" id="PS51781"/>
    </source>
</evidence>
<protein>
    <submittedName>
        <fullName evidence="10">SH3 domain protein</fullName>
    </submittedName>
</protein>
<dbReference type="STRING" id="490188.SAMN04488068_2809"/>
<dbReference type="EMBL" id="FQWZ01000006">
    <property type="protein sequence ID" value="SHH17184.1"/>
    <property type="molecule type" value="Genomic_DNA"/>
</dbReference>
<gene>
    <name evidence="10" type="ORF">SAMN04488068_2809</name>
</gene>
<evidence type="ECO:0000256" key="1">
    <source>
        <dbReference type="ARBA" id="ARBA00004167"/>
    </source>
</evidence>
<evidence type="ECO:0000256" key="5">
    <source>
        <dbReference type="ARBA" id="ARBA00023136"/>
    </source>
</evidence>
<dbReference type="PROSITE" id="PS51781">
    <property type="entry name" value="SH3B"/>
    <property type="match status" value="1"/>
</dbReference>
<dbReference type="Proteomes" id="UP000199758">
    <property type="component" value="Unassembled WGS sequence"/>
</dbReference>
<feature type="chain" id="PRO_5012025202" evidence="8">
    <location>
        <begin position="21"/>
        <end position="200"/>
    </location>
</feature>